<keyword evidence="1" id="KW-0346">Stress response</keyword>
<dbReference type="Gene3D" id="2.60.40.790">
    <property type="match status" value="1"/>
</dbReference>
<dbReference type="InterPro" id="IPR031107">
    <property type="entry name" value="Small_HSP"/>
</dbReference>
<feature type="domain" description="SHSP" evidence="4">
    <location>
        <begin position="39"/>
        <end position="153"/>
    </location>
</feature>
<evidence type="ECO:0000259" key="4">
    <source>
        <dbReference type="PROSITE" id="PS01031"/>
    </source>
</evidence>
<comment type="similarity">
    <text evidence="2 3">Belongs to the small heat shock protein (HSP20) family.</text>
</comment>
<accession>A0A8S0RJB4</accession>
<sequence length="154" mass="17814">MDLMPTHGGQRRCHIHDPFDELLDYESLLRPPHDPFHDQTRQLPSPGIEWKETPEAYMFRTDLPGFKKEEIEVQVEDCNLVKIRGEKKVEKEEKHDNWQQVECSRGKFMSAFTLPENCRGDQVKSSMANGVLTVTVPKRDVKHAHHVQTIAING</sequence>
<evidence type="ECO:0000313" key="5">
    <source>
        <dbReference type="EMBL" id="CAA2979809.1"/>
    </source>
</evidence>
<dbReference type="Proteomes" id="UP000594638">
    <property type="component" value="Unassembled WGS sequence"/>
</dbReference>
<dbReference type="InterPro" id="IPR008978">
    <property type="entry name" value="HSP20-like_chaperone"/>
</dbReference>
<dbReference type="Gramene" id="OE9A034055T1">
    <property type="protein sequence ID" value="OE9A034055C1"/>
    <property type="gene ID" value="OE9A034055"/>
</dbReference>
<dbReference type="PROSITE" id="PS01031">
    <property type="entry name" value="SHSP"/>
    <property type="match status" value="1"/>
</dbReference>
<evidence type="ECO:0000313" key="6">
    <source>
        <dbReference type="Proteomes" id="UP000594638"/>
    </source>
</evidence>
<evidence type="ECO:0000256" key="1">
    <source>
        <dbReference type="ARBA" id="ARBA00023016"/>
    </source>
</evidence>
<dbReference type="Pfam" id="PF00011">
    <property type="entry name" value="HSP20"/>
    <property type="match status" value="1"/>
</dbReference>
<dbReference type="EMBL" id="CACTIH010003634">
    <property type="protein sequence ID" value="CAA2979809.1"/>
    <property type="molecule type" value="Genomic_DNA"/>
</dbReference>
<organism evidence="5 6">
    <name type="scientific">Olea europaea subsp. europaea</name>
    <dbReference type="NCBI Taxonomy" id="158383"/>
    <lineage>
        <taxon>Eukaryota</taxon>
        <taxon>Viridiplantae</taxon>
        <taxon>Streptophyta</taxon>
        <taxon>Embryophyta</taxon>
        <taxon>Tracheophyta</taxon>
        <taxon>Spermatophyta</taxon>
        <taxon>Magnoliopsida</taxon>
        <taxon>eudicotyledons</taxon>
        <taxon>Gunneridae</taxon>
        <taxon>Pentapetalae</taxon>
        <taxon>asterids</taxon>
        <taxon>lamiids</taxon>
        <taxon>Lamiales</taxon>
        <taxon>Oleaceae</taxon>
        <taxon>Oleeae</taxon>
        <taxon>Olea</taxon>
    </lineage>
</organism>
<dbReference type="AlphaFoldDB" id="A0A8S0RJB4"/>
<comment type="caution">
    <text evidence="5">The sequence shown here is derived from an EMBL/GenBank/DDBJ whole genome shotgun (WGS) entry which is preliminary data.</text>
</comment>
<dbReference type="OrthoDB" id="889519at2759"/>
<proteinExistence type="inferred from homology"/>
<reference evidence="5 6" key="1">
    <citation type="submission" date="2019-12" db="EMBL/GenBank/DDBJ databases">
        <authorList>
            <person name="Alioto T."/>
            <person name="Alioto T."/>
            <person name="Gomez Garrido J."/>
        </authorList>
    </citation>
    <scope>NUCLEOTIDE SEQUENCE [LARGE SCALE GENOMIC DNA]</scope>
</reference>
<evidence type="ECO:0000256" key="2">
    <source>
        <dbReference type="PROSITE-ProRule" id="PRU00285"/>
    </source>
</evidence>
<keyword evidence="6" id="KW-1185">Reference proteome</keyword>
<dbReference type="PANTHER" id="PTHR11527">
    <property type="entry name" value="HEAT-SHOCK PROTEIN 20 FAMILY MEMBER"/>
    <property type="match status" value="1"/>
</dbReference>
<evidence type="ECO:0000256" key="3">
    <source>
        <dbReference type="RuleBase" id="RU003616"/>
    </source>
</evidence>
<name>A0A8S0RJB4_OLEEU</name>
<dbReference type="SUPFAM" id="SSF49764">
    <property type="entry name" value="HSP20-like chaperones"/>
    <property type="match status" value="1"/>
</dbReference>
<gene>
    <name evidence="5" type="ORF">OLEA9_A034055</name>
</gene>
<dbReference type="InterPro" id="IPR002068">
    <property type="entry name" value="A-crystallin/Hsp20_dom"/>
</dbReference>
<protein>
    <recommendedName>
        <fullName evidence="4">SHSP domain-containing protein</fullName>
    </recommendedName>
</protein>